<feature type="transmembrane region" description="Helical" evidence="1">
    <location>
        <begin position="188"/>
        <end position="209"/>
    </location>
</feature>
<reference evidence="3 4" key="1">
    <citation type="submission" date="2016-11" db="EMBL/GenBank/DDBJ databases">
        <authorList>
            <person name="Jaros S."/>
            <person name="Januszkiewicz K."/>
            <person name="Wedrychowicz H."/>
        </authorList>
    </citation>
    <scope>NUCLEOTIDE SEQUENCE [LARGE SCALE GENOMIC DNA]</scope>
    <source>
        <strain evidence="3 4">ATCC 23634</strain>
    </source>
</reference>
<feature type="domain" description="EamA" evidence="2">
    <location>
        <begin position="157"/>
        <end position="286"/>
    </location>
</feature>
<feature type="transmembrane region" description="Helical" evidence="1">
    <location>
        <begin position="132"/>
        <end position="152"/>
    </location>
</feature>
<accession>A0A1K2HTY4</accession>
<organism evidence="3 4">
    <name type="scientific">Devosia enhydra</name>
    <dbReference type="NCBI Taxonomy" id="665118"/>
    <lineage>
        <taxon>Bacteria</taxon>
        <taxon>Pseudomonadati</taxon>
        <taxon>Pseudomonadota</taxon>
        <taxon>Alphaproteobacteria</taxon>
        <taxon>Hyphomicrobiales</taxon>
        <taxon>Devosiaceae</taxon>
        <taxon>Devosia</taxon>
    </lineage>
</organism>
<protein>
    <submittedName>
        <fullName evidence="3">Permease of the drug/metabolite transporter (DMT) superfamily</fullName>
    </submittedName>
</protein>
<feature type="transmembrane region" description="Helical" evidence="1">
    <location>
        <begin position="106"/>
        <end position="125"/>
    </location>
</feature>
<proteinExistence type="predicted"/>
<dbReference type="InterPro" id="IPR000620">
    <property type="entry name" value="EamA_dom"/>
</dbReference>
<dbReference type="RefSeq" id="WP_072338794.1">
    <property type="nucleotide sequence ID" value="NZ_FPKU01000001.1"/>
</dbReference>
<dbReference type="EMBL" id="FPKU01000001">
    <property type="protein sequence ID" value="SFZ81394.1"/>
    <property type="molecule type" value="Genomic_DNA"/>
</dbReference>
<evidence type="ECO:0000259" key="2">
    <source>
        <dbReference type="Pfam" id="PF00892"/>
    </source>
</evidence>
<evidence type="ECO:0000313" key="3">
    <source>
        <dbReference type="EMBL" id="SFZ81394.1"/>
    </source>
</evidence>
<keyword evidence="1" id="KW-1133">Transmembrane helix</keyword>
<dbReference type="PANTHER" id="PTHR22911:SF103">
    <property type="entry name" value="BLR2811 PROTEIN"/>
    <property type="match status" value="1"/>
</dbReference>
<keyword evidence="4" id="KW-1185">Reference proteome</keyword>
<dbReference type="Proteomes" id="UP000183447">
    <property type="component" value="Unassembled WGS sequence"/>
</dbReference>
<feature type="transmembrane region" description="Helical" evidence="1">
    <location>
        <begin position="270"/>
        <end position="288"/>
    </location>
</feature>
<feature type="transmembrane region" description="Helical" evidence="1">
    <location>
        <begin position="49"/>
        <end position="64"/>
    </location>
</feature>
<evidence type="ECO:0000313" key="4">
    <source>
        <dbReference type="Proteomes" id="UP000183447"/>
    </source>
</evidence>
<feature type="domain" description="EamA" evidence="2">
    <location>
        <begin position="15"/>
        <end position="148"/>
    </location>
</feature>
<feature type="transmembrane region" description="Helical" evidence="1">
    <location>
        <begin position="244"/>
        <end position="264"/>
    </location>
</feature>
<feature type="transmembrane region" description="Helical" evidence="1">
    <location>
        <begin position="76"/>
        <end position="94"/>
    </location>
</feature>
<keyword evidence="1" id="KW-0812">Transmembrane</keyword>
<dbReference type="PANTHER" id="PTHR22911">
    <property type="entry name" value="ACYL-MALONYL CONDENSING ENZYME-RELATED"/>
    <property type="match status" value="1"/>
</dbReference>
<feature type="transmembrane region" description="Helical" evidence="1">
    <location>
        <begin position="158"/>
        <end position="176"/>
    </location>
</feature>
<feature type="transmembrane region" description="Helical" evidence="1">
    <location>
        <begin position="215"/>
        <end position="232"/>
    </location>
</feature>
<dbReference type="InterPro" id="IPR037185">
    <property type="entry name" value="EmrE-like"/>
</dbReference>
<gene>
    <name evidence="3" type="ORF">SAMN02983003_0475</name>
</gene>
<dbReference type="STRING" id="665118.SAMN02983003_0475"/>
<dbReference type="OrthoDB" id="9815809at2"/>
<dbReference type="AlphaFoldDB" id="A0A1K2HTY4"/>
<dbReference type="GO" id="GO:0016020">
    <property type="term" value="C:membrane"/>
    <property type="evidence" value="ECO:0007669"/>
    <property type="project" value="InterPro"/>
</dbReference>
<dbReference type="SUPFAM" id="SSF103481">
    <property type="entry name" value="Multidrug resistance efflux transporter EmrE"/>
    <property type="match status" value="2"/>
</dbReference>
<keyword evidence="1" id="KW-0472">Membrane</keyword>
<evidence type="ECO:0000256" key="1">
    <source>
        <dbReference type="SAM" id="Phobius"/>
    </source>
</evidence>
<dbReference type="Pfam" id="PF00892">
    <property type="entry name" value="EamA"/>
    <property type="match status" value="2"/>
</dbReference>
<feature type="transmembrane region" description="Helical" evidence="1">
    <location>
        <begin position="12"/>
        <end position="29"/>
    </location>
</feature>
<name>A0A1K2HTY4_9HYPH</name>
<sequence>MSIPAAGAKSDNIARGIVLSVVAILIFGLQDAATKMLVESYSPFQVTMMRYWAFGAFSLWLVSRQGPITRAFASKVPWFQVARAVLLVADIWMFSTATRTVPLAELQAMILIYPLLVTLVAIPILGETVGIFRLSAVGAGLVGALIIIRPGFVPFEIGVAYALLAAVCYALYIAFTRRVAREDSTATSMAYMGLIGLVLTSGVGIFFWTPLDGPGMALTAFIMVSSVSAHWLMIEALTAAPASVVQPFNYMALPWGIVLSYLFFGHLIDTVALMGGLVIVLAGLAVMARERQLALRRGRLAADLQARGSTPPAPQEPPAARR</sequence>